<dbReference type="Proteomes" id="UP001592531">
    <property type="component" value="Unassembled WGS sequence"/>
</dbReference>
<keyword evidence="2" id="KW-1185">Reference proteome</keyword>
<evidence type="ECO:0000313" key="1">
    <source>
        <dbReference type="EMBL" id="MFC1415400.1"/>
    </source>
</evidence>
<evidence type="ECO:0000313" key="2">
    <source>
        <dbReference type="Proteomes" id="UP001592531"/>
    </source>
</evidence>
<dbReference type="EMBL" id="JBHFAB010000001">
    <property type="protein sequence ID" value="MFC1415400.1"/>
    <property type="molecule type" value="Genomic_DNA"/>
</dbReference>
<name>A0ABV6VNT3_9ACTN</name>
<reference evidence="1 2" key="1">
    <citation type="submission" date="2024-09" db="EMBL/GenBank/DDBJ databases">
        <authorList>
            <person name="Lee S.D."/>
        </authorList>
    </citation>
    <scope>NUCLEOTIDE SEQUENCE [LARGE SCALE GENOMIC DNA]</scope>
    <source>
        <strain evidence="1 2">N8-3</strain>
    </source>
</reference>
<comment type="caution">
    <text evidence="1">The sequence shown here is derived from an EMBL/GenBank/DDBJ whole genome shotgun (WGS) entry which is preliminary data.</text>
</comment>
<dbReference type="RefSeq" id="WP_380531010.1">
    <property type="nucleotide sequence ID" value="NZ_JBHFAB010000001.1"/>
</dbReference>
<proteinExistence type="predicted"/>
<organism evidence="1 2">
    <name type="scientific">Streptacidiphilus cavernicola</name>
    <dbReference type="NCBI Taxonomy" id="3342716"/>
    <lineage>
        <taxon>Bacteria</taxon>
        <taxon>Bacillati</taxon>
        <taxon>Actinomycetota</taxon>
        <taxon>Actinomycetes</taxon>
        <taxon>Kitasatosporales</taxon>
        <taxon>Streptomycetaceae</taxon>
        <taxon>Streptacidiphilus</taxon>
    </lineage>
</organism>
<accession>A0ABV6VNT3</accession>
<gene>
    <name evidence="1" type="ORF">ACEZDE_01880</name>
</gene>
<sequence>MNLTTAIRDFAAIARTRARRAATDTQQATLAAAALLLDSAAHYAARGREDAALDALIIAENYATSADAGDARMDTGFALDLLDALTA</sequence>
<protein>
    <submittedName>
        <fullName evidence="1">Uncharacterized protein</fullName>
    </submittedName>
</protein>